<evidence type="ECO:0000313" key="1">
    <source>
        <dbReference type="EMBL" id="SJM33029.1"/>
    </source>
</evidence>
<dbReference type="EMBL" id="FUIG01000041">
    <property type="protein sequence ID" value="SJM33029.1"/>
    <property type="molecule type" value="Genomic_DNA"/>
</dbReference>
<evidence type="ECO:0008006" key="3">
    <source>
        <dbReference type="Google" id="ProtNLM"/>
    </source>
</evidence>
<accession>A0A2P9APH1</accession>
<proteinExistence type="predicted"/>
<name>A0A2P9APH1_9HYPH</name>
<dbReference type="InterPro" id="IPR026349">
    <property type="entry name" value="CHP04255"/>
</dbReference>
<dbReference type="Proteomes" id="UP000245698">
    <property type="component" value="Unassembled WGS sequence"/>
</dbReference>
<sequence>MRISNRASRISPYTVIRSPDLPDFKNPPLHEVVLGVQFNAVRGYHQILSYEIWNLFRERFPVVQEQPALVPQFETFGLPSRQQLNFEMISGAMPARYWFIGPDSSELLQFQGDRLLHNWRKVDGAVEADYPRFEKMIEKFEVELRALENYFLATFKEKLVVNQCEVSYINHIFGEERRLPPKPTDWLSFLNFGDRLASEEFTLSLRDVVRADDGKPRARLHCDAASAANPQGQRLIQLTLTARGIPLGDTGIGGALAFLHDGRDRVVRLFAQATTARAHKVWQRVK</sequence>
<gene>
    <name evidence="1" type="ORF">BQ8482_330164</name>
</gene>
<protein>
    <recommendedName>
        <fullName evidence="3">TIGR04255 family protein</fullName>
    </recommendedName>
</protein>
<dbReference type="AlphaFoldDB" id="A0A2P9APH1"/>
<dbReference type="RefSeq" id="WP_123149836.1">
    <property type="nucleotide sequence ID" value="NZ_FUIG01000041.1"/>
</dbReference>
<keyword evidence="2" id="KW-1185">Reference proteome</keyword>
<organism evidence="1 2">
    <name type="scientific">Mesorhizobium delmotii</name>
    <dbReference type="NCBI Taxonomy" id="1631247"/>
    <lineage>
        <taxon>Bacteria</taxon>
        <taxon>Pseudomonadati</taxon>
        <taxon>Pseudomonadota</taxon>
        <taxon>Alphaproteobacteria</taxon>
        <taxon>Hyphomicrobiales</taxon>
        <taxon>Phyllobacteriaceae</taxon>
        <taxon>Mesorhizobium</taxon>
    </lineage>
</organism>
<evidence type="ECO:0000313" key="2">
    <source>
        <dbReference type="Proteomes" id="UP000245698"/>
    </source>
</evidence>
<reference evidence="2" key="1">
    <citation type="submission" date="2016-12" db="EMBL/GenBank/DDBJ databases">
        <authorList>
            <person name="Brunel B."/>
        </authorList>
    </citation>
    <scope>NUCLEOTIDE SEQUENCE [LARGE SCALE GENOMIC DNA]</scope>
</reference>
<dbReference type="NCBIfam" id="TIGR04255">
    <property type="entry name" value="sporadTIGR04255"/>
    <property type="match status" value="1"/>
</dbReference>